<proteinExistence type="predicted"/>
<accession>A0A423Q9V0</accession>
<reference evidence="1 2" key="1">
    <citation type="submission" date="2013-10" db="EMBL/GenBank/DDBJ databases">
        <title>Salinisphaera halophila YIM 95161 Genome Sequencing.</title>
        <authorList>
            <person name="Lai Q."/>
            <person name="Li C."/>
            <person name="Shao Z."/>
        </authorList>
    </citation>
    <scope>NUCLEOTIDE SEQUENCE [LARGE SCALE GENOMIC DNA]</scope>
    <source>
        <strain evidence="1 2">YIM 95161</strain>
    </source>
</reference>
<evidence type="ECO:0000313" key="1">
    <source>
        <dbReference type="EMBL" id="ROO37223.1"/>
    </source>
</evidence>
<gene>
    <name evidence="1" type="ORF">SAHL_01650</name>
</gene>
<comment type="caution">
    <text evidence="1">The sequence shown here is derived from an EMBL/GenBank/DDBJ whole genome shotgun (WGS) entry which is preliminary data.</text>
</comment>
<organism evidence="1 2">
    <name type="scientific">Salinisphaera orenii YIM 95161</name>
    <dbReference type="NCBI Taxonomy" id="1051139"/>
    <lineage>
        <taxon>Bacteria</taxon>
        <taxon>Pseudomonadati</taxon>
        <taxon>Pseudomonadota</taxon>
        <taxon>Gammaproteobacteria</taxon>
        <taxon>Salinisphaerales</taxon>
        <taxon>Salinisphaeraceae</taxon>
        <taxon>Salinisphaera</taxon>
    </lineage>
</organism>
<dbReference type="Proteomes" id="UP000285123">
    <property type="component" value="Unassembled WGS sequence"/>
</dbReference>
<name>A0A423Q9V0_9GAMM</name>
<dbReference type="EMBL" id="AYKF01000003">
    <property type="protein sequence ID" value="ROO37223.1"/>
    <property type="molecule type" value="Genomic_DNA"/>
</dbReference>
<dbReference type="AlphaFoldDB" id="A0A423Q9V0"/>
<protein>
    <submittedName>
        <fullName evidence="1">Uncharacterized protein</fullName>
    </submittedName>
</protein>
<sequence>MCERAFALINWLSIELSPPLMDISHRQSAGIKKLFTFIDNDL</sequence>
<evidence type="ECO:0000313" key="2">
    <source>
        <dbReference type="Proteomes" id="UP000285123"/>
    </source>
</evidence>